<sequence length="385" mass="42728">MSSEGSLNGELLKKTPLLGLKLWVLIGITVGSFIILILGILSAWITFRKRSKRTVDESSSHAQIPNVSKEIRVDSVGARSFAGHPESISIAVNDKSSDKSIMSKWSDPDNLSHCSSINRLERGGSSHSGEEGGSGTVRRDHSSLSYAGLATASPLIGLPEVSHLGWGHWFTLRDLEVATDRFSADNVIGEGGYGVVYRGRLVNGTEVAVKKLLNYLGQAGKEFQAEVEAIGHVRHKNLVRLLGYCIEGIHRMLVYEFVNNGNLDQWLHGSLRQHGSLTWEARMKVNLVEWLKMMVGTKRADEVVDPSIEVKPPTRSLKRALVVAIRCVDLEWNQRPRMTQVVRMLEADEFPSRQDRRSRKNHATSNETKPTDTCGSNEVQIEAQQ</sequence>
<dbReference type="Pfam" id="PF07714">
    <property type="entry name" value="PK_Tyr_Ser-Thr"/>
    <property type="match status" value="1"/>
</dbReference>
<dbReference type="InterPro" id="IPR011009">
    <property type="entry name" value="Kinase-like_dom_sf"/>
</dbReference>
<keyword evidence="9 15" id="KW-1133">Transmembrane helix</keyword>
<name>A0AAN7KK30_TRANT</name>
<dbReference type="PANTHER" id="PTHR47984:SF4">
    <property type="entry name" value="OS01G0631700 PROTEIN"/>
    <property type="match status" value="1"/>
</dbReference>
<comment type="catalytic activity">
    <reaction evidence="12">
        <text>L-seryl-[protein] + ATP = O-phospho-L-seryl-[protein] + ADP + H(+)</text>
        <dbReference type="Rhea" id="RHEA:17989"/>
        <dbReference type="Rhea" id="RHEA-COMP:9863"/>
        <dbReference type="Rhea" id="RHEA-COMP:11604"/>
        <dbReference type="ChEBI" id="CHEBI:15378"/>
        <dbReference type="ChEBI" id="CHEBI:29999"/>
        <dbReference type="ChEBI" id="CHEBI:30616"/>
        <dbReference type="ChEBI" id="CHEBI:83421"/>
        <dbReference type="ChEBI" id="CHEBI:456216"/>
        <dbReference type="EC" id="2.7.11.1"/>
    </reaction>
</comment>
<feature type="domain" description="Protein kinase" evidence="16">
    <location>
        <begin position="182"/>
        <end position="385"/>
    </location>
</feature>
<keyword evidence="8 13" id="KW-0067">ATP-binding</keyword>
<feature type="binding site" evidence="13">
    <location>
        <position position="211"/>
    </location>
    <ligand>
        <name>ATP</name>
        <dbReference type="ChEBI" id="CHEBI:30616"/>
    </ligand>
</feature>
<evidence type="ECO:0000256" key="11">
    <source>
        <dbReference type="ARBA" id="ARBA00047899"/>
    </source>
</evidence>
<reference evidence="17 18" key="1">
    <citation type="journal article" date="2023" name="Hortic Res">
        <title>Pangenome of water caltrop reveals structural variations and asymmetric subgenome divergence after allopolyploidization.</title>
        <authorList>
            <person name="Zhang X."/>
            <person name="Chen Y."/>
            <person name="Wang L."/>
            <person name="Yuan Y."/>
            <person name="Fang M."/>
            <person name="Shi L."/>
            <person name="Lu R."/>
            <person name="Comes H.P."/>
            <person name="Ma Y."/>
            <person name="Chen Y."/>
            <person name="Huang G."/>
            <person name="Zhou Y."/>
            <person name="Zheng Z."/>
            <person name="Qiu Y."/>
        </authorList>
    </citation>
    <scope>NUCLEOTIDE SEQUENCE [LARGE SCALE GENOMIC DNA]</scope>
    <source>
        <strain evidence="17">F231</strain>
    </source>
</reference>
<feature type="transmembrane region" description="Helical" evidence="15">
    <location>
        <begin position="20"/>
        <end position="45"/>
    </location>
</feature>
<evidence type="ECO:0000256" key="13">
    <source>
        <dbReference type="PROSITE-ProRule" id="PRU10141"/>
    </source>
</evidence>
<keyword evidence="6 13" id="KW-0547">Nucleotide-binding</keyword>
<evidence type="ECO:0000256" key="3">
    <source>
        <dbReference type="ARBA" id="ARBA00022553"/>
    </source>
</evidence>
<comment type="subcellular location">
    <subcellularLocation>
        <location evidence="1">Membrane</location>
        <topology evidence="1">Single-pass membrane protein</topology>
    </subcellularLocation>
</comment>
<keyword evidence="4" id="KW-0808">Transferase</keyword>
<protein>
    <recommendedName>
        <fullName evidence="2">non-specific serine/threonine protein kinase</fullName>
        <ecNumber evidence="2">2.7.11.1</ecNumber>
    </recommendedName>
</protein>
<dbReference type="EC" id="2.7.11.1" evidence="2"/>
<evidence type="ECO:0000256" key="14">
    <source>
        <dbReference type="SAM" id="MobiDB-lite"/>
    </source>
</evidence>
<evidence type="ECO:0000256" key="10">
    <source>
        <dbReference type="ARBA" id="ARBA00023136"/>
    </source>
</evidence>
<dbReference type="InterPro" id="IPR000719">
    <property type="entry name" value="Prot_kinase_dom"/>
</dbReference>
<dbReference type="Gene3D" id="1.10.510.10">
    <property type="entry name" value="Transferase(Phosphotransferase) domain 1"/>
    <property type="match status" value="1"/>
</dbReference>
<feature type="region of interest" description="Disordered" evidence="14">
    <location>
        <begin position="119"/>
        <end position="140"/>
    </location>
</feature>
<evidence type="ECO:0000256" key="6">
    <source>
        <dbReference type="ARBA" id="ARBA00022741"/>
    </source>
</evidence>
<dbReference type="InterPro" id="IPR052232">
    <property type="entry name" value="RLK_Ser/Thr-Kinase"/>
</dbReference>
<keyword evidence="5 15" id="KW-0812">Transmembrane</keyword>
<keyword evidence="10 15" id="KW-0472">Membrane</keyword>
<evidence type="ECO:0000256" key="7">
    <source>
        <dbReference type="ARBA" id="ARBA00022777"/>
    </source>
</evidence>
<dbReference type="FunFam" id="3.30.200.20:FF:000083">
    <property type="entry name" value="Putative receptor-like protein kinase"/>
    <property type="match status" value="1"/>
</dbReference>
<dbReference type="GO" id="GO:0016020">
    <property type="term" value="C:membrane"/>
    <property type="evidence" value="ECO:0007669"/>
    <property type="project" value="UniProtKB-SubCell"/>
</dbReference>
<organism evidence="17 18">
    <name type="scientific">Trapa natans</name>
    <name type="common">Water chestnut</name>
    <dbReference type="NCBI Taxonomy" id="22666"/>
    <lineage>
        <taxon>Eukaryota</taxon>
        <taxon>Viridiplantae</taxon>
        <taxon>Streptophyta</taxon>
        <taxon>Embryophyta</taxon>
        <taxon>Tracheophyta</taxon>
        <taxon>Spermatophyta</taxon>
        <taxon>Magnoliopsida</taxon>
        <taxon>eudicotyledons</taxon>
        <taxon>Gunneridae</taxon>
        <taxon>Pentapetalae</taxon>
        <taxon>rosids</taxon>
        <taxon>malvids</taxon>
        <taxon>Myrtales</taxon>
        <taxon>Lythraceae</taxon>
        <taxon>Trapa</taxon>
    </lineage>
</organism>
<evidence type="ECO:0000256" key="15">
    <source>
        <dbReference type="SAM" id="Phobius"/>
    </source>
</evidence>
<dbReference type="Proteomes" id="UP001346149">
    <property type="component" value="Unassembled WGS sequence"/>
</dbReference>
<dbReference type="SUPFAM" id="SSF56112">
    <property type="entry name" value="Protein kinase-like (PK-like)"/>
    <property type="match status" value="1"/>
</dbReference>
<keyword evidence="3" id="KW-0597">Phosphoprotein</keyword>
<evidence type="ECO:0000256" key="12">
    <source>
        <dbReference type="ARBA" id="ARBA00048679"/>
    </source>
</evidence>
<evidence type="ECO:0000313" key="18">
    <source>
        <dbReference type="Proteomes" id="UP001346149"/>
    </source>
</evidence>
<feature type="compositionally biased region" description="Basic and acidic residues" evidence="14">
    <location>
        <begin position="119"/>
        <end position="130"/>
    </location>
</feature>
<dbReference type="InterPro" id="IPR017441">
    <property type="entry name" value="Protein_kinase_ATP_BS"/>
</dbReference>
<dbReference type="GO" id="GO:0005524">
    <property type="term" value="F:ATP binding"/>
    <property type="evidence" value="ECO:0007669"/>
    <property type="project" value="UniProtKB-UniRule"/>
</dbReference>
<comment type="catalytic activity">
    <reaction evidence="11">
        <text>L-threonyl-[protein] + ATP = O-phospho-L-threonyl-[protein] + ADP + H(+)</text>
        <dbReference type="Rhea" id="RHEA:46608"/>
        <dbReference type="Rhea" id="RHEA-COMP:11060"/>
        <dbReference type="Rhea" id="RHEA-COMP:11605"/>
        <dbReference type="ChEBI" id="CHEBI:15378"/>
        <dbReference type="ChEBI" id="CHEBI:30013"/>
        <dbReference type="ChEBI" id="CHEBI:30616"/>
        <dbReference type="ChEBI" id="CHEBI:61977"/>
        <dbReference type="ChEBI" id="CHEBI:456216"/>
        <dbReference type="EC" id="2.7.11.1"/>
    </reaction>
</comment>
<evidence type="ECO:0000256" key="1">
    <source>
        <dbReference type="ARBA" id="ARBA00004167"/>
    </source>
</evidence>
<evidence type="ECO:0000313" key="17">
    <source>
        <dbReference type="EMBL" id="KAK4768894.1"/>
    </source>
</evidence>
<feature type="region of interest" description="Disordered" evidence="14">
    <location>
        <begin position="350"/>
        <end position="385"/>
    </location>
</feature>
<dbReference type="PROSITE" id="PS50011">
    <property type="entry name" value="PROTEIN_KINASE_DOM"/>
    <property type="match status" value="1"/>
</dbReference>
<evidence type="ECO:0000256" key="4">
    <source>
        <dbReference type="ARBA" id="ARBA00022679"/>
    </source>
</evidence>
<feature type="compositionally biased region" description="Polar residues" evidence="14">
    <location>
        <begin position="363"/>
        <end position="385"/>
    </location>
</feature>
<evidence type="ECO:0000256" key="9">
    <source>
        <dbReference type="ARBA" id="ARBA00022989"/>
    </source>
</evidence>
<dbReference type="GO" id="GO:0004674">
    <property type="term" value="F:protein serine/threonine kinase activity"/>
    <property type="evidence" value="ECO:0007669"/>
    <property type="project" value="UniProtKB-EC"/>
</dbReference>
<dbReference type="PANTHER" id="PTHR47984">
    <property type="entry name" value="OS01G0323000 PROTEIN"/>
    <property type="match status" value="1"/>
</dbReference>
<evidence type="ECO:0000256" key="5">
    <source>
        <dbReference type="ARBA" id="ARBA00022692"/>
    </source>
</evidence>
<evidence type="ECO:0000256" key="2">
    <source>
        <dbReference type="ARBA" id="ARBA00012513"/>
    </source>
</evidence>
<gene>
    <name evidence="17" type="ORF">SAY86_027044</name>
</gene>
<evidence type="ECO:0000259" key="16">
    <source>
        <dbReference type="PROSITE" id="PS50011"/>
    </source>
</evidence>
<dbReference type="InterPro" id="IPR001245">
    <property type="entry name" value="Ser-Thr/Tyr_kinase_cat_dom"/>
</dbReference>
<keyword evidence="18" id="KW-1185">Reference proteome</keyword>
<dbReference type="AlphaFoldDB" id="A0AAN7KK30"/>
<evidence type="ECO:0000256" key="8">
    <source>
        <dbReference type="ARBA" id="ARBA00022840"/>
    </source>
</evidence>
<comment type="caution">
    <text evidence="17">The sequence shown here is derived from an EMBL/GenBank/DDBJ whole genome shotgun (WGS) entry which is preliminary data.</text>
</comment>
<keyword evidence="7" id="KW-0418">Kinase</keyword>
<proteinExistence type="predicted"/>
<dbReference type="EMBL" id="JAXQNO010000021">
    <property type="protein sequence ID" value="KAK4768894.1"/>
    <property type="molecule type" value="Genomic_DNA"/>
</dbReference>
<dbReference type="Gene3D" id="3.30.200.20">
    <property type="entry name" value="Phosphorylase Kinase, domain 1"/>
    <property type="match status" value="1"/>
</dbReference>
<accession>A0AAN7KK30</accession>
<dbReference type="PROSITE" id="PS00107">
    <property type="entry name" value="PROTEIN_KINASE_ATP"/>
    <property type="match status" value="1"/>
</dbReference>